<reference evidence="10" key="1">
    <citation type="submission" date="2018-11" db="EMBL/GenBank/DDBJ databases">
        <title>Genome sequencing of a novel mesophilic and cellulolytic organism within the genus Hungateiclostridium.</title>
        <authorList>
            <person name="Rettenmaier R."/>
            <person name="Liebl W."/>
            <person name="Zverlov V."/>
        </authorList>
    </citation>
    <scope>NUCLEOTIDE SEQUENCE [LARGE SCALE GENOMIC DNA]</scope>
    <source>
        <strain evidence="10">N2K1</strain>
    </source>
</reference>
<evidence type="ECO:0000313" key="10">
    <source>
        <dbReference type="Proteomes" id="UP000289166"/>
    </source>
</evidence>
<feature type="domain" description="Tetrapyrrole biosynthesis uroporphyrinogen III synthase" evidence="8">
    <location>
        <begin position="269"/>
        <end position="484"/>
    </location>
</feature>
<dbReference type="FunFam" id="3.40.1010.10:FF:000001">
    <property type="entry name" value="Siroheme synthase"/>
    <property type="match status" value="1"/>
</dbReference>
<keyword evidence="2 6" id="KW-0489">Methyltransferase</keyword>
<evidence type="ECO:0000256" key="6">
    <source>
        <dbReference type="RuleBase" id="RU003960"/>
    </source>
</evidence>
<dbReference type="RefSeq" id="WP_128706337.1">
    <property type="nucleotide sequence ID" value="NZ_RLII01000026.1"/>
</dbReference>
<dbReference type="FunFam" id="3.30.950.10:FF:000001">
    <property type="entry name" value="Siroheme synthase"/>
    <property type="match status" value="1"/>
</dbReference>
<dbReference type="InterPro" id="IPR014776">
    <property type="entry name" value="4pyrrole_Mease_sub2"/>
</dbReference>
<dbReference type="InterPro" id="IPR003754">
    <property type="entry name" value="4pyrrol_synth_uPrphyn_synth"/>
</dbReference>
<dbReference type="SUPFAM" id="SSF53790">
    <property type="entry name" value="Tetrapyrrole methylase"/>
    <property type="match status" value="1"/>
</dbReference>
<dbReference type="InterPro" id="IPR003043">
    <property type="entry name" value="Uropor_MeTrfase_CS"/>
</dbReference>
<dbReference type="PANTHER" id="PTHR45790">
    <property type="entry name" value="SIROHEME SYNTHASE-RELATED"/>
    <property type="match status" value="1"/>
</dbReference>
<feature type="domain" description="Tetrapyrrole methylase" evidence="7">
    <location>
        <begin position="7"/>
        <end position="215"/>
    </location>
</feature>
<evidence type="ECO:0000313" key="9">
    <source>
        <dbReference type="EMBL" id="RXE58040.1"/>
    </source>
</evidence>
<dbReference type="InterPro" id="IPR006366">
    <property type="entry name" value="CobA/CysG_C"/>
</dbReference>
<evidence type="ECO:0000256" key="3">
    <source>
        <dbReference type="ARBA" id="ARBA00022679"/>
    </source>
</evidence>
<dbReference type="InterPro" id="IPR000878">
    <property type="entry name" value="4pyrrol_Mease"/>
</dbReference>
<dbReference type="PANTHER" id="PTHR45790:SF3">
    <property type="entry name" value="S-ADENOSYL-L-METHIONINE-DEPENDENT UROPORPHYRINOGEN III METHYLTRANSFERASE, CHLOROPLASTIC"/>
    <property type="match status" value="1"/>
</dbReference>
<dbReference type="InterPro" id="IPR035996">
    <property type="entry name" value="4pyrrol_Methylase_sf"/>
</dbReference>
<comment type="caution">
    <text evidence="9">The sequence shown here is derived from an EMBL/GenBank/DDBJ whole genome shotgun (WGS) entry which is preliminary data.</text>
</comment>
<evidence type="ECO:0000256" key="4">
    <source>
        <dbReference type="ARBA" id="ARBA00022691"/>
    </source>
</evidence>
<comment type="similarity">
    <text evidence="6">Belongs to the precorrin methyltransferase family.</text>
</comment>
<dbReference type="InterPro" id="IPR014777">
    <property type="entry name" value="4pyrrole_Mease_sub1"/>
</dbReference>
<dbReference type="SUPFAM" id="SSF69618">
    <property type="entry name" value="HemD-like"/>
    <property type="match status" value="1"/>
</dbReference>
<dbReference type="GO" id="GO:0004852">
    <property type="term" value="F:uroporphyrinogen-III synthase activity"/>
    <property type="evidence" value="ECO:0007669"/>
    <property type="project" value="InterPro"/>
</dbReference>
<dbReference type="InterPro" id="IPR050161">
    <property type="entry name" value="Siro_Cobalamin_biosynth"/>
</dbReference>
<keyword evidence="4" id="KW-0949">S-adenosyl-L-methionine</keyword>
<dbReference type="AlphaFoldDB" id="A0A4Q0I1B7"/>
<dbReference type="CDD" id="cd11642">
    <property type="entry name" value="SUMT"/>
    <property type="match status" value="1"/>
</dbReference>
<name>A0A4Q0I1B7_9FIRM</name>
<organism evidence="9 10">
    <name type="scientific">Acetivibrio mesophilus</name>
    <dbReference type="NCBI Taxonomy" id="2487273"/>
    <lineage>
        <taxon>Bacteria</taxon>
        <taxon>Bacillati</taxon>
        <taxon>Bacillota</taxon>
        <taxon>Clostridia</taxon>
        <taxon>Eubacteriales</taxon>
        <taxon>Oscillospiraceae</taxon>
        <taxon>Acetivibrio</taxon>
    </lineage>
</organism>
<dbReference type="PROSITE" id="PS00839">
    <property type="entry name" value="SUMT_1"/>
    <property type="match status" value="1"/>
</dbReference>
<accession>A0A4Q0I1B7</accession>
<dbReference type="CDD" id="cd06578">
    <property type="entry name" value="HemD"/>
    <property type="match status" value="1"/>
</dbReference>
<evidence type="ECO:0000256" key="2">
    <source>
        <dbReference type="ARBA" id="ARBA00022603"/>
    </source>
</evidence>
<dbReference type="Proteomes" id="UP000289166">
    <property type="component" value="Unassembled WGS sequence"/>
</dbReference>
<evidence type="ECO:0000256" key="1">
    <source>
        <dbReference type="ARBA" id="ARBA00012162"/>
    </source>
</evidence>
<dbReference type="GO" id="GO:0019354">
    <property type="term" value="P:siroheme biosynthetic process"/>
    <property type="evidence" value="ECO:0007669"/>
    <property type="project" value="InterPro"/>
</dbReference>
<dbReference type="NCBIfam" id="NF004790">
    <property type="entry name" value="PRK06136.1"/>
    <property type="match status" value="1"/>
</dbReference>
<evidence type="ECO:0000256" key="5">
    <source>
        <dbReference type="ARBA" id="ARBA00023244"/>
    </source>
</evidence>
<keyword evidence="3 6" id="KW-0808">Transferase</keyword>
<keyword evidence="5" id="KW-0627">Porphyrin biosynthesis</keyword>
<evidence type="ECO:0000259" key="8">
    <source>
        <dbReference type="Pfam" id="PF02602"/>
    </source>
</evidence>
<dbReference type="EC" id="2.1.1.107" evidence="1"/>
<dbReference type="GO" id="GO:0032259">
    <property type="term" value="P:methylation"/>
    <property type="evidence" value="ECO:0007669"/>
    <property type="project" value="UniProtKB-KW"/>
</dbReference>
<dbReference type="OrthoDB" id="9815856at2"/>
<dbReference type="Pfam" id="PF02602">
    <property type="entry name" value="HEM4"/>
    <property type="match status" value="1"/>
</dbReference>
<dbReference type="Gene3D" id="3.40.1010.10">
    <property type="entry name" value="Cobalt-precorrin-4 Transmethylase, Domain 1"/>
    <property type="match status" value="1"/>
</dbReference>
<evidence type="ECO:0000259" key="7">
    <source>
        <dbReference type="Pfam" id="PF00590"/>
    </source>
</evidence>
<dbReference type="Gene3D" id="3.30.950.10">
    <property type="entry name" value="Methyltransferase, Cobalt-precorrin-4 Transmethylase, Domain 2"/>
    <property type="match status" value="1"/>
</dbReference>
<gene>
    <name evidence="9" type="primary">cobA</name>
    <name evidence="9" type="ORF">EFD62_14345</name>
</gene>
<dbReference type="GO" id="GO:0004851">
    <property type="term" value="F:uroporphyrin-III C-methyltransferase activity"/>
    <property type="evidence" value="ECO:0007669"/>
    <property type="project" value="UniProtKB-EC"/>
</dbReference>
<dbReference type="EMBL" id="RLII01000026">
    <property type="protein sequence ID" value="RXE58040.1"/>
    <property type="molecule type" value="Genomic_DNA"/>
</dbReference>
<proteinExistence type="inferred from homology"/>
<dbReference type="PROSITE" id="PS00840">
    <property type="entry name" value="SUMT_2"/>
    <property type="match status" value="1"/>
</dbReference>
<dbReference type="InterPro" id="IPR036108">
    <property type="entry name" value="4pyrrol_syn_uPrphyn_synt_sf"/>
</dbReference>
<sequence length="493" mass="54132">MAEGKGKVYLVGAGPGNEELLTVKAFDVIKRADVIVYDRLISDSILSKIPDDIEKINVGKNAGSHPVPQHEINKILMSKALEGKNVVRLKGGDPFVFGRGGEELEFLYESDISFEVVPGITSAIAVAAYAGIPVTHRDFCSSLHIITGHSKDGGSLEIDYDSLVKLKGTLIFMMSVASFYKIAEGLIEAGMNPDMDAAVVENGTRPNQRKFISKLCDISKVIAENQVKSPAIIIVGKVCALSEKLDWFSKLPLYGCNVLVTGPKKTSEKLVGQLSRLGAYVIEYSCIDTEPLDFDIDIKEYSWVIFTSSLGVQIFFKKLNEADLDSRHLYNKKIAAVGSQTAEELLKHGIRADFVPSKFDGKHLAQELLDSGKITSKDKVIVFRAKNGAKELVDIFEKSNISYTDVPAYATRYIKNDTIDINNFNYITFTSESCVKGFTDSFENTIDYSKINAICIGEQTAKAARAYGMNTIISDIATVSSMVEKIVEIYCAK</sequence>
<dbReference type="Gene3D" id="3.40.50.10090">
    <property type="match status" value="2"/>
</dbReference>
<protein>
    <recommendedName>
        <fullName evidence="1">uroporphyrinogen-III C-methyltransferase</fullName>
        <ecNumber evidence="1">2.1.1.107</ecNumber>
    </recommendedName>
</protein>
<dbReference type="NCBIfam" id="TIGR01469">
    <property type="entry name" value="cobA_cysG_Cterm"/>
    <property type="match status" value="1"/>
</dbReference>
<keyword evidence="10" id="KW-1185">Reference proteome</keyword>
<dbReference type="Pfam" id="PF00590">
    <property type="entry name" value="TP_methylase"/>
    <property type="match status" value="1"/>
</dbReference>